<dbReference type="GO" id="GO:0046512">
    <property type="term" value="P:sphingosine biosynthetic process"/>
    <property type="evidence" value="ECO:0007669"/>
    <property type="project" value="TreeGrafter"/>
</dbReference>
<dbReference type="Proteomes" id="UP000182334">
    <property type="component" value="Chromosome IV"/>
</dbReference>
<sequence length="392" mass="43044">MVDIFYETSLEQVVSLEKSGDQTVLKLERAPKSAFPNLVSVNRADIAIANDDVYVLDLVRSGTGRQAASGIYSRILRPLFDSVLLIPHQYIATDSPSSIDTFAASLNSNGRPITLVVIAGDTSVNELINGLSPGHQALVKILIVPAGTGNSLALSIGLTDEVAAVKKLVLYGETDVRPLNLYLAQFPAGSYFLHHDGTKSNVPSSLLFLVVTSWAFHASLVADSDLDEMRKHGIDRFKIAAGQNLGREQKYLGDFSVTRQGATTAHHKGPFAYFVVTPSKKFEPTFEVLPKGNIFDSNLYVVGFPTEQDDKYIMDIMMEVYAGGKHVENDKVFYNLVEKDQVIKLQVRDADVIEKRRFCVDGAIVVLPELEGEVEIRYHGPEANGWKVSIIS</sequence>
<dbReference type="OrthoDB" id="3853857at2759"/>
<dbReference type="STRING" id="45354.A0A1L0BTH9"/>
<dbReference type="AlphaFoldDB" id="A0A1L0BTH9"/>
<keyword evidence="3" id="KW-1185">Reference proteome</keyword>
<feature type="domain" description="DAGKc" evidence="1">
    <location>
        <begin position="50"/>
        <end position="190"/>
    </location>
</feature>
<dbReference type="GO" id="GO:0005737">
    <property type="term" value="C:cytoplasm"/>
    <property type="evidence" value="ECO:0007669"/>
    <property type="project" value="TreeGrafter"/>
</dbReference>
<organism evidence="2 3">
    <name type="scientific">Sungouiella intermedia</name>
    <dbReference type="NCBI Taxonomy" id="45354"/>
    <lineage>
        <taxon>Eukaryota</taxon>
        <taxon>Fungi</taxon>
        <taxon>Dikarya</taxon>
        <taxon>Ascomycota</taxon>
        <taxon>Saccharomycotina</taxon>
        <taxon>Pichiomycetes</taxon>
        <taxon>Metschnikowiaceae</taxon>
        <taxon>Sungouiella</taxon>
    </lineage>
</organism>
<protein>
    <submittedName>
        <fullName evidence="2">CIC11C00000005222</fullName>
    </submittedName>
</protein>
<evidence type="ECO:0000313" key="2">
    <source>
        <dbReference type="EMBL" id="SGZ54663.1"/>
    </source>
</evidence>
<evidence type="ECO:0000313" key="3">
    <source>
        <dbReference type="Proteomes" id="UP000182334"/>
    </source>
</evidence>
<dbReference type="PROSITE" id="PS50146">
    <property type="entry name" value="DAGK"/>
    <property type="match status" value="1"/>
</dbReference>
<dbReference type="InterPro" id="IPR050187">
    <property type="entry name" value="Lipid_Phosphate_FormReg"/>
</dbReference>
<dbReference type="PANTHER" id="PTHR12358">
    <property type="entry name" value="SPHINGOSINE KINASE"/>
    <property type="match status" value="1"/>
</dbReference>
<dbReference type="EMBL" id="LT635759">
    <property type="protein sequence ID" value="SGZ54663.1"/>
    <property type="molecule type" value="Genomic_DNA"/>
</dbReference>
<name>A0A1L0BTH9_9ASCO</name>
<gene>
    <name evidence="2" type="ORF">SAMEA4029010_CIC11G00000005222</name>
</gene>
<dbReference type="GO" id="GO:0001727">
    <property type="term" value="F:lipid kinase activity"/>
    <property type="evidence" value="ECO:0007669"/>
    <property type="project" value="TreeGrafter"/>
</dbReference>
<accession>A0A1L0BTH9</accession>
<reference evidence="2 3" key="1">
    <citation type="submission" date="2016-10" db="EMBL/GenBank/DDBJ databases">
        <authorList>
            <person name="de Groot N.N."/>
        </authorList>
    </citation>
    <scope>NUCLEOTIDE SEQUENCE [LARGE SCALE GENOMIC DNA]</scope>
    <source>
        <strain evidence="2 3">CBS 141442</strain>
    </source>
</reference>
<dbReference type="GO" id="GO:0016020">
    <property type="term" value="C:membrane"/>
    <property type="evidence" value="ECO:0007669"/>
    <property type="project" value="TreeGrafter"/>
</dbReference>
<proteinExistence type="predicted"/>
<dbReference type="InterPro" id="IPR017438">
    <property type="entry name" value="ATP-NAD_kinase_N"/>
</dbReference>
<dbReference type="Pfam" id="PF00781">
    <property type="entry name" value="DAGK_cat"/>
    <property type="match status" value="1"/>
</dbReference>
<dbReference type="Gene3D" id="3.40.50.10330">
    <property type="entry name" value="Probable inorganic polyphosphate/atp-NAD kinase, domain 1"/>
    <property type="match status" value="1"/>
</dbReference>
<dbReference type="PANTHER" id="PTHR12358:SF108">
    <property type="entry name" value="DAGKC DOMAIN-CONTAINING PROTEIN"/>
    <property type="match status" value="1"/>
</dbReference>
<dbReference type="InterPro" id="IPR016064">
    <property type="entry name" value="NAD/diacylglycerol_kinase_sf"/>
</dbReference>
<dbReference type="SUPFAM" id="SSF111331">
    <property type="entry name" value="NAD kinase/diacylglycerol kinase-like"/>
    <property type="match status" value="1"/>
</dbReference>
<dbReference type="InterPro" id="IPR001206">
    <property type="entry name" value="Diacylglycerol_kinase_cat_dom"/>
</dbReference>
<evidence type="ECO:0000259" key="1">
    <source>
        <dbReference type="PROSITE" id="PS50146"/>
    </source>
</evidence>